<sequence>MHTFSKKYLFGFFVCLAVASMIIQPVLAAYPYAAGGIGTVIITGGNKIFIVVRMELWGDGVWKDPTLASRWEQTIEAVWNNDASGSPVKYKCYEVEVDVVMIVSPEGRQSPEGGTPDYHQIWVPDVSAGDMANTYNQYGLYLPEQDSHDVAYGEYDSTSAQQYYESNATEDQRASGKGKVSGFIWNPSAIGADAEKKATWGTFPNTLSDSVVTHEFGHLMGVSHDQKGCTDNVMSPSNGKDKVRTQVYPRYYKEMLEPLNLMCEWDVQTDIHMDATAVGTYFPPKIDAHNRFTLKEEKAARGFIASTTGISDFIYDYIEPNFTCNVFTWEPHNGKIDYRAEILYNFKEDLKTGGRIFLTPAIMQEPYEEIKGITGCGSGPLQSLSMVNPVNHHNLLYSLTGKNLEVTPYDYHTDDPASCPAKEEEPLIEKYYIDGVVIDGAKNESKAEHFPNADLFGALFNYNIRILKAEPLASSVNSASGETASSNQTSKENNTFGSSTVEEILQQRSNTLGESTPSQSSASSKSVEEKEVVDMVDSMTDNNLSKYTGDDGMIEQNAKYLQQLLWASFFGDASYPDSLDTLDLTGVDLKGITYTPKGSEPFTDYEMRVEFSTIIEIYHPLQTQ</sequence>
<feature type="region of interest" description="Disordered" evidence="1">
    <location>
        <begin position="509"/>
        <end position="531"/>
    </location>
</feature>
<gene>
    <name evidence="2" type="ORF">UU35_C0008G0003</name>
</gene>
<dbReference type="SUPFAM" id="SSF55486">
    <property type="entry name" value="Metalloproteases ('zincins'), catalytic domain"/>
    <property type="match status" value="1"/>
</dbReference>
<proteinExistence type="predicted"/>
<evidence type="ECO:0000313" key="3">
    <source>
        <dbReference type="Proteomes" id="UP000034616"/>
    </source>
</evidence>
<reference evidence="2 3" key="1">
    <citation type="journal article" date="2015" name="Nature">
        <title>rRNA introns, odd ribosomes, and small enigmatic genomes across a large radiation of phyla.</title>
        <authorList>
            <person name="Brown C.T."/>
            <person name="Hug L.A."/>
            <person name="Thomas B.C."/>
            <person name="Sharon I."/>
            <person name="Castelle C.J."/>
            <person name="Singh A."/>
            <person name="Wilkins M.J."/>
            <person name="Williams K.H."/>
            <person name="Banfield J.F."/>
        </authorList>
    </citation>
    <scope>NUCLEOTIDE SEQUENCE [LARGE SCALE GENOMIC DNA]</scope>
</reference>
<dbReference type="GO" id="GO:0008237">
    <property type="term" value="F:metallopeptidase activity"/>
    <property type="evidence" value="ECO:0007669"/>
    <property type="project" value="InterPro"/>
</dbReference>
<organism evidence="2 3">
    <name type="scientific">Candidatus Uhrbacteria bacterium GW2011_GWC2_41_11</name>
    <dbReference type="NCBI Taxonomy" id="1618985"/>
    <lineage>
        <taxon>Bacteria</taxon>
        <taxon>Candidatus Uhriibacteriota</taxon>
    </lineage>
</organism>
<dbReference type="Gene3D" id="3.40.390.10">
    <property type="entry name" value="Collagenase (Catalytic Domain)"/>
    <property type="match status" value="1"/>
</dbReference>
<dbReference type="InterPro" id="IPR024079">
    <property type="entry name" value="MetalloPept_cat_dom_sf"/>
</dbReference>
<comment type="caution">
    <text evidence="2">The sequence shown here is derived from an EMBL/GenBank/DDBJ whole genome shotgun (WGS) entry which is preliminary data.</text>
</comment>
<evidence type="ECO:0000313" key="2">
    <source>
        <dbReference type="EMBL" id="KKR86789.1"/>
    </source>
</evidence>
<name>A0A0G0UCW6_9BACT</name>
<feature type="compositionally biased region" description="Low complexity" evidence="1">
    <location>
        <begin position="514"/>
        <end position="525"/>
    </location>
</feature>
<accession>A0A0G0UCW6</accession>
<dbReference type="EMBL" id="LCAH01000008">
    <property type="protein sequence ID" value="KKR86789.1"/>
    <property type="molecule type" value="Genomic_DNA"/>
</dbReference>
<dbReference type="Proteomes" id="UP000034616">
    <property type="component" value="Unassembled WGS sequence"/>
</dbReference>
<protein>
    <submittedName>
        <fullName evidence="2">Uncharacterized protein</fullName>
    </submittedName>
</protein>
<evidence type="ECO:0000256" key="1">
    <source>
        <dbReference type="SAM" id="MobiDB-lite"/>
    </source>
</evidence>
<dbReference type="AlphaFoldDB" id="A0A0G0UCW6"/>